<proteinExistence type="inferred from homology"/>
<protein>
    <recommendedName>
        <fullName evidence="4">Ketoreductase domain-containing protein</fullName>
    </recommendedName>
</protein>
<dbReference type="GO" id="GO:0016491">
    <property type="term" value="F:oxidoreductase activity"/>
    <property type="evidence" value="ECO:0007669"/>
    <property type="project" value="UniProtKB-KW"/>
</dbReference>
<dbReference type="InterPro" id="IPR036291">
    <property type="entry name" value="NAD(P)-bd_dom_sf"/>
</dbReference>
<keyword evidence="6" id="KW-1185">Reference proteome</keyword>
<dbReference type="OrthoDB" id="47007at2759"/>
<dbReference type="PRINTS" id="PR00081">
    <property type="entry name" value="GDHRDH"/>
</dbReference>
<gene>
    <name evidence="5" type="ORF">N7482_000925</name>
</gene>
<dbReference type="PANTHER" id="PTHR43639">
    <property type="entry name" value="OXIDOREDUCTASE, SHORT-CHAIN DEHYDROGENASE/REDUCTASE FAMILY (AFU_ORTHOLOGUE AFUA_5G02870)"/>
    <property type="match status" value="1"/>
</dbReference>
<dbReference type="GeneID" id="81422226"/>
<dbReference type="PANTHER" id="PTHR43639:SF1">
    <property type="entry name" value="SHORT-CHAIN DEHYDROGENASE_REDUCTASE FAMILY PROTEIN"/>
    <property type="match status" value="1"/>
</dbReference>
<dbReference type="PROSITE" id="PS00061">
    <property type="entry name" value="ADH_SHORT"/>
    <property type="match status" value="1"/>
</dbReference>
<keyword evidence="3" id="KW-0560">Oxidoreductase</keyword>
<dbReference type="InterPro" id="IPR057326">
    <property type="entry name" value="KR_dom"/>
</dbReference>
<evidence type="ECO:0000259" key="4">
    <source>
        <dbReference type="SMART" id="SM00822"/>
    </source>
</evidence>
<dbReference type="FunFam" id="3.40.50.720:FF:000084">
    <property type="entry name" value="Short-chain dehydrogenase reductase"/>
    <property type="match status" value="1"/>
</dbReference>
<dbReference type="SMART" id="SM00822">
    <property type="entry name" value="PKS_KR"/>
    <property type="match status" value="1"/>
</dbReference>
<dbReference type="RefSeq" id="XP_056546656.1">
    <property type="nucleotide sequence ID" value="XM_056683050.1"/>
</dbReference>
<dbReference type="InterPro" id="IPR002347">
    <property type="entry name" value="SDR_fam"/>
</dbReference>
<dbReference type="InterPro" id="IPR020904">
    <property type="entry name" value="Sc_DH/Rdtase_CS"/>
</dbReference>
<dbReference type="SUPFAM" id="SSF51735">
    <property type="entry name" value="NAD(P)-binding Rossmann-fold domains"/>
    <property type="match status" value="1"/>
</dbReference>
<reference evidence="5" key="1">
    <citation type="submission" date="2022-11" db="EMBL/GenBank/DDBJ databases">
        <authorList>
            <person name="Petersen C."/>
        </authorList>
    </citation>
    <scope>NUCLEOTIDE SEQUENCE</scope>
    <source>
        <strain evidence="5">IBT 26290</strain>
    </source>
</reference>
<evidence type="ECO:0000313" key="5">
    <source>
        <dbReference type="EMBL" id="KAJ5175048.1"/>
    </source>
</evidence>
<dbReference type="Gene3D" id="3.40.50.720">
    <property type="entry name" value="NAD(P)-binding Rossmann-like Domain"/>
    <property type="match status" value="1"/>
</dbReference>
<comment type="similarity">
    <text evidence="1">Belongs to the short-chain dehydrogenases/reductases (SDR) family.</text>
</comment>
<evidence type="ECO:0000313" key="6">
    <source>
        <dbReference type="Proteomes" id="UP001149163"/>
    </source>
</evidence>
<sequence>MTGTHQPLSGKVALITGAARGIGKGIALELAERGAAVAINYSRSSAQAIELVQEIEATNARAASFQADLNNLDDINKLFAEVIAHFGRLDIVVSNAGQEKFLPLADTTQADFEEIFNLNTRAQFFVAKNALQHLQPGGRVVLMSSIAAGVGVAGHALYAGSKSAVEGFTRCFAADFGKKSCTVNAIAPAGVKTDMWDANAWRYAPGCDRSSSLEEIEAALASGSPLKRCGVPRDVGRIVAFLASPESEWINGQILPVNGGANI</sequence>
<evidence type="ECO:0000256" key="3">
    <source>
        <dbReference type="ARBA" id="ARBA00023002"/>
    </source>
</evidence>
<comment type="caution">
    <text evidence="5">The sequence shown here is derived from an EMBL/GenBank/DDBJ whole genome shotgun (WGS) entry which is preliminary data.</text>
</comment>
<accession>A0A9W9IE76</accession>
<evidence type="ECO:0000256" key="1">
    <source>
        <dbReference type="ARBA" id="ARBA00006484"/>
    </source>
</evidence>
<dbReference type="AlphaFoldDB" id="A0A9W9IE76"/>
<name>A0A9W9IE76_9EURO</name>
<organism evidence="5 6">
    <name type="scientific">Penicillium canariense</name>
    <dbReference type="NCBI Taxonomy" id="189055"/>
    <lineage>
        <taxon>Eukaryota</taxon>
        <taxon>Fungi</taxon>
        <taxon>Dikarya</taxon>
        <taxon>Ascomycota</taxon>
        <taxon>Pezizomycotina</taxon>
        <taxon>Eurotiomycetes</taxon>
        <taxon>Eurotiomycetidae</taxon>
        <taxon>Eurotiales</taxon>
        <taxon>Aspergillaceae</taxon>
        <taxon>Penicillium</taxon>
    </lineage>
</organism>
<dbReference type="Proteomes" id="UP001149163">
    <property type="component" value="Unassembled WGS sequence"/>
</dbReference>
<feature type="domain" description="Ketoreductase" evidence="4">
    <location>
        <begin position="11"/>
        <end position="203"/>
    </location>
</feature>
<keyword evidence="2" id="KW-0521">NADP</keyword>
<reference evidence="5" key="2">
    <citation type="journal article" date="2023" name="IMA Fungus">
        <title>Comparative genomic study of the Penicillium genus elucidates a diverse pangenome and 15 lateral gene transfer events.</title>
        <authorList>
            <person name="Petersen C."/>
            <person name="Sorensen T."/>
            <person name="Nielsen M.R."/>
            <person name="Sondergaard T.E."/>
            <person name="Sorensen J.L."/>
            <person name="Fitzpatrick D.A."/>
            <person name="Frisvad J.C."/>
            <person name="Nielsen K.L."/>
        </authorList>
    </citation>
    <scope>NUCLEOTIDE SEQUENCE</scope>
    <source>
        <strain evidence="5">IBT 26290</strain>
    </source>
</reference>
<dbReference type="EMBL" id="JAPQKN010000001">
    <property type="protein sequence ID" value="KAJ5175048.1"/>
    <property type="molecule type" value="Genomic_DNA"/>
</dbReference>
<dbReference type="Pfam" id="PF13561">
    <property type="entry name" value="adh_short_C2"/>
    <property type="match status" value="1"/>
</dbReference>
<dbReference type="PRINTS" id="PR00080">
    <property type="entry name" value="SDRFAMILY"/>
</dbReference>
<evidence type="ECO:0000256" key="2">
    <source>
        <dbReference type="ARBA" id="ARBA00022857"/>
    </source>
</evidence>